<dbReference type="Gene3D" id="2.102.10.10">
    <property type="entry name" value="Rieske [2Fe-2S] iron-sulphur domain"/>
    <property type="match status" value="1"/>
</dbReference>
<gene>
    <name evidence="6" type="ordered locus">Marky_1898</name>
</gene>
<keyword evidence="4" id="KW-0411">Iron-sulfur</keyword>
<dbReference type="InterPro" id="IPR036922">
    <property type="entry name" value="Rieske_2Fe-2S_sf"/>
</dbReference>
<dbReference type="RefSeq" id="WP_013704675.1">
    <property type="nucleotide sequence ID" value="NC_015387.1"/>
</dbReference>
<name>F2NKG9_MARHT</name>
<dbReference type="Pfam" id="PF00355">
    <property type="entry name" value="Rieske"/>
    <property type="match status" value="1"/>
</dbReference>
<dbReference type="CDD" id="cd03528">
    <property type="entry name" value="Rieske_RO_ferredoxin"/>
    <property type="match status" value="1"/>
</dbReference>
<evidence type="ECO:0000256" key="4">
    <source>
        <dbReference type="ARBA" id="ARBA00023014"/>
    </source>
</evidence>
<reference evidence="6 7" key="1">
    <citation type="journal article" date="2012" name="Stand. Genomic Sci.">
        <title>Complete genome sequence of the aerobic, heterotroph Marinithermus hydrothermalis type strain (T1(T)) from a deep-sea hydrothermal vent chimney.</title>
        <authorList>
            <person name="Copeland A."/>
            <person name="Gu W."/>
            <person name="Yasawong M."/>
            <person name="Lapidus A."/>
            <person name="Lucas S."/>
            <person name="Deshpande S."/>
            <person name="Pagani I."/>
            <person name="Tapia R."/>
            <person name="Cheng J.F."/>
            <person name="Goodwin L.A."/>
            <person name="Pitluck S."/>
            <person name="Liolios K."/>
            <person name="Ivanova N."/>
            <person name="Mavromatis K."/>
            <person name="Mikhailova N."/>
            <person name="Pati A."/>
            <person name="Chen A."/>
            <person name="Palaniappan K."/>
            <person name="Land M."/>
            <person name="Pan C."/>
            <person name="Brambilla E.M."/>
            <person name="Rohde M."/>
            <person name="Tindall B.J."/>
            <person name="Sikorski J."/>
            <person name="Goker M."/>
            <person name="Detter J.C."/>
            <person name="Bristow J."/>
            <person name="Eisen J.A."/>
            <person name="Markowitz V."/>
            <person name="Hugenholtz P."/>
            <person name="Kyrpides N.C."/>
            <person name="Klenk H.P."/>
            <person name="Woyke T."/>
        </authorList>
    </citation>
    <scope>NUCLEOTIDE SEQUENCE [LARGE SCALE GENOMIC DNA]</scope>
    <source>
        <strain evidence="7">DSM 14884 / JCM 11576 / T1</strain>
    </source>
</reference>
<dbReference type="PROSITE" id="PS51296">
    <property type="entry name" value="RIESKE"/>
    <property type="match status" value="1"/>
</dbReference>
<feature type="domain" description="Rieske" evidence="5">
    <location>
        <begin position="3"/>
        <end position="98"/>
    </location>
</feature>
<keyword evidence="1" id="KW-0001">2Fe-2S</keyword>
<sequence length="106" mass="11900">MNWVQVTTLEALKAQGRTRLELDGRSVLVLWYEGQVYAIEDRCTHDDGPLAEGEVEAGKIICPRHGARFDLATGRGTLPAPKPVRVYQTKVEDGQVFVGYEERTLR</sequence>
<dbReference type="SUPFAM" id="SSF50022">
    <property type="entry name" value="ISP domain"/>
    <property type="match status" value="1"/>
</dbReference>
<dbReference type="KEGG" id="mhd:Marky_1898"/>
<dbReference type="PANTHER" id="PTHR21496">
    <property type="entry name" value="FERREDOXIN-RELATED"/>
    <property type="match status" value="1"/>
</dbReference>
<dbReference type="GO" id="GO:0046872">
    <property type="term" value="F:metal ion binding"/>
    <property type="evidence" value="ECO:0007669"/>
    <property type="project" value="UniProtKB-KW"/>
</dbReference>
<keyword evidence="2" id="KW-0479">Metal-binding</keyword>
<dbReference type="HOGENOM" id="CLU_055690_5_2_0"/>
<dbReference type="OrthoDB" id="593800at2"/>
<accession>F2NKG9</accession>
<dbReference type="PANTHER" id="PTHR21496:SF23">
    <property type="entry name" value="3-PHENYLPROPIONATE_CINNAMIC ACID DIOXYGENASE FERREDOXIN SUBUNIT"/>
    <property type="match status" value="1"/>
</dbReference>
<dbReference type="eggNOG" id="COG2146">
    <property type="taxonomic scope" value="Bacteria"/>
</dbReference>
<organism evidence="6 7">
    <name type="scientific">Marinithermus hydrothermalis (strain DSM 14884 / JCM 11576 / T1)</name>
    <dbReference type="NCBI Taxonomy" id="869210"/>
    <lineage>
        <taxon>Bacteria</taxon>
        <taxon>Thermotogati</taxon>
        <taxon>Deinococcota</taxon>
        <taxon>Deinococci</taxon>
        <taxon>Thermales</taxon>
        <taxon>Thermaceae</taxon>
        <taxon>Marinithermus</taxon>
    </lineage>
</organism>
<evidence type="ECO:0000313" key="6">
    <source>
        <dbReference type="EMBL" id="AEB12629.1"/>
    </source>
</evidence>
<proteinExistence type="predicted"/>
<dbReference type="AlphaFoldDB" id="F2NKG9"/>
<evidence type="ECO:0000256" key="1">
    <source>
        <dbReference type="ARBA" id="ARBA00022714"/>
    </source>
</evidence>
<keyword evidence="3" id="KW-0408">Iron</keyword>
<evidence type="ECO:0000313" key="7">
    <source>
        <dbReference type="Proteomes" id="UP000007030"/>
    </source>
</evidence>
<dbReference type="InterPro" id="IPR017941">
    <property type="entry name" value="Rieske_2Fe-2S"/>
</dbReference>
<dbReference type="EMBL" id="CP002630">
    <property type="protein sequence ID" value="AEB12629.1"/>
    <property type="molecule type" value="Genomic_DNA"/>
</dbReference>
<protein>
    <submittedName>
        <fullName evidence="6">Rieske (2Fe-2S) iron-sulfur domain protein</fullName>
    </submittedName>
</protein>
<dbReference type="GO" id="GO:0051537">
    <property type="term" value="F:2 iron, 2 sulfur cluster binding"/>
    <property type="evidence" value="ECO:0007669"/>
    <property type="project" value="UniProtKB-KW"/>
</dbReference>
<evidence type="ECO:0000259" key="5">
    <source>
        <dbReference type="PROSITE" id="PS51296"/>
    </source>
</evidence>
<dbReference type="STRING" id="869210.Marky_1898"/>
<dbReference type="Proteomes" id="UP000007030">
    <property type="component" value="Chromosome"/>
</dbReference>
<keyword evidence="7" id="KW-1185">Reference proteome</keyword>
<evidence type="ECO:0000256" key="2">
    <source>
        <dbReference type="ARBA" id="ARBA00022723"/>
    </source>
</evidence>
<evidence type="ECO:0000256" key="3">
    <source>
        <dbReference type="ARBA" id="ARBA00023004"/>
    </source>
</evidence>